<dbReference type="NCBIfam" id="NF005450">
    <property type="entry name" value="PRK07042.1"/>
    <property type="match status" value="1"/>
</dbReference>
<dbReference type="InterPro" id="IPR000120">
    <property type="entry name" value="Amidase"/>
</dbReference>
<dbReference type="Pfam" id="PF01425">
    <property type="entry name" value="Amidase"/>
    <property type="match status" value="1"/>
</dbReference>
<organism evidence="2 3">
    <name type="scientific">Naumannella cuiyingiana</name>
    <dbReference type="NCBI Taxonomy" id="1347891"/>
    <lineage>
        <taxon>Bacteria</taxon>
        <taxon>Bacillati</taxon>
        <taxon>Actinomycetota</taxon>
        <taxon>Actinomycetes</taxon>
        <taxon>Propionibacteriales</taxon>
        <taxon>Propionibacteriaceae</taxon>
        <taxon>Naumannella</taxon>
    </lineage>
</organism>
<accession>A0A7Z0DA91</accession>
<feature type="domain" description="Amidase" evidence="1">
    <location>
        <begin position="29"/>
        <end position="440"/>
    </location>
</feature>
<gene>
    <name evidence="2" type="ORF">GGQ54_002409</name>
</gene>
<dbReference type="GO" id="GO:0050567">
    <property type="term" value="F:glutaminyl-tRNA synthase (glutamine-hydrolyzing) activity"/>
    <property type="evidence" value="ECO:0007669"/>
    <property type="project" value="UniProtKB-EC"/>
</dbReference>
<sequence>MTNPARLSAAELLRRYATGALTPTQAHDAVQAEIERREPVLNAFWVRDASASAAAAEQSTKRWARGEPAGPLDGVPVTIKENLARAGVPMPAGNAAVAPVLPERDSPVAARLAATGAIILGSTVMPDWGMLSSGVSSLHGITRSPWNPDWTTGGSSSGAGAAAAAGFGPLHVGTDIGGSIRLPGTWLGLATLKPTGGLIPLDAPYLGRAAGPMGRSADDLGLLLGVLAGPDRRDWTALPTVTEPTPAPSVAGLRVGVQRAAGAGMDVDAEVAAATDAAAAIFAAGGAELVDLAGFFTPELLRRLDLFWRVRSLHDQRALPAERAERTLPFIQRWVAGGAGVDGLELMACYNAIIELQSRTIAATDGLDLIISPVAPVAAFPAEWPMPFGDQDLGMAHIGFTAPYNMSGQPAGTINCGFTSDGRPIGLQVAGQRFADRAVLAALTWFENHRPATAEPHWPIGGS</sequence>
<dbReference type="EMBL" id="JACBZS010000001">
    <property type="protein sequence ID" value="NYI71849.1"/>
    <property type="molecule type" value="Genomic_DNA"/>
</dbReference>
<keyword evidence="2" id="KW-0436">Ligase</keyword>
<dbReference type="Gene3D" id="3.90.1300.10">
    <property type="entry name" value="Amidase signature (AS) domain"/>
    <property type="match status" value="1"/>
</dbReference>
<name>A0A7Z0DA91_9ACTN</name>
<protein>
    <submittedName>
        <fullName evidence="2">Aspartyl-tRNA(Asn)/glutamyl-tRNA(Gln) amidotransferase subunit A</fullName>
        <ecNumber evidence="2">6.3.5.6</ecNumber>
        <ecNumber evidence="2">6.3.5.7</ecNumber>
    </submittedName>
</protein>
<evidence type="ECO:0000259" key="1">
    <source>
        <dbReference type="Pfam" id="PF01425"/>
    </source>
</evidence>
<evidence type="ECO:0000313" key="2">
    <source>
        <dbReference type="EMBL" id="NYI71849.1"/>
    </source>
</evidence>
<comment type="caution">
    <text evidence="2">The sequence shown here is derived from an EMBL/GenBank/DDBJ whole genome shotgun (WGS) entry which is preliminary data.</text>
</comment>
<dbReference type="InterPro" id="IPR023631">
    <property type="entry name" value="Amidase_dom"/>
</dbReference>
<dbReference type="GO" id="GO:0016740">
    <property type="term" value="F:transferase activity"/>
    <property type="evidence" value="ECO:0007669"/>
    <property type="project" value="UniProtKB-KW"/>
</dbReference>
<keyword evidence="3" id="KW-1185">Reference proteome</keyword>
<dbReference type="InterPro" id="IPR036928">
    <property type="entry name" value="AS_sf"/>
</dbReference>
<dbReference type="PANTHER" id="PTHR11895">
    <property type="entry name" value="TRANSAMIDASE"/>
    <property type="match status" value="1"/>
</dbReference>
<keyword evidence="2" id="KW-0808">Transferase</keyword>
<dbReference type="RefSeq" id="WP_179445620.1">
    <property type="nucleotide sequence ID" value="NZ_JACBZS010000001.1"/>
</dbReference>
<proteinExistence type="predicted"/>
<dbReference type="Proteomes" id="UP000527616">
    <property type="component" value="Unassembled WGS sequence"/>
</dbReference>
<dbReference type="EC" id="6.3.5.7" evidence="2"/>
<dbReference type="PANTHER" id="PTHR11895:SF173">
    <property type="entry name" value="GLUTAMYL-TRNA AMIDOTRANSFERASE SUBUNIT A"/>
    <property type="match status" value="1"/>
</dbReference>
<dbReference type="AlphaFoldDB" id="A0A7Z0DA91"/>
<dbReference type="EC" id="6.3.5.6" evidence="2"/>
<dbReference type="SUPFAM" id="SSF75304">
    <property type="entry name" value="Amidase signature (AS) enzymes"/>
    <property type="match status" value="1"/>
</dbReference>
<dbReference type="GO" id="GO:0050566">
    <property type="term" value="F:asparaginyl-tRNA synthase (glutamine-hydrolyzing) activity"/>
    <property type="evidence" value="ECO:0007669"/>
    <property type="project" value="UniProtKB-EC"/>
</dbReference>
<evidence type="ECO:0000313" key="3">
    <source>
        <dbReference type="Proteomes" id="UP000527616"/>
    </source>
</evidence>
<reference evidence="2 3" key="1">
    <citation type="submission" date="2020-07" db="EMBL/GenBank/DDBJ databases">
        <title>Sequencing the genomes of 1000 actinobacteria strains.</title>
        <authorList>
            <person name="Klenk H.-P."/>
        </authorList>
    </citation>
    <scope>NUCLEOTIDE SEQUENCE [LARGE SCALE GENOMIC DNA]</scope>
    <source>
        <strain evidence="2 3">DSM 103164</strain>
    </source>
</reference>